<evidence type="ECO:0000313" key="1">
    <source>
        <dbReference type="EMBL" id="GAA4406161.1"/>
    </source>
</evidence>
<gene>
    <name evidence="1" type="ORF">GCM10023147_49610</name>
</gene>
<dbReference type="Proteomes" id="UP001500635">
    <property type="component" value="Unassembled WGS sequence"/>
</dbReference>
<dbReference type="InterPro" id="IPR029058">
    <property type="entry name" value="AB_hydrolase_fold"/>
</dbReference>
<dbReference type="EMBL" id="BAABFR010000151">
    <property type="protein sequence ID" value="GAA4406161.1"/>
    <property type="molecule type" value="Genomic_DNA"/>
</dbReference>
<dbReference type="GO" id="GO:0016787">
    <property type="term" value="F:hydrolase activity"/>
    <property type="evidence" value="ECO:0007669"/>
    <property type="project" value="UniProtKB-KW"/>
</dbReference>
<keyword evidence="1" id="KW-0378">Hydrolase</keyword>
<dbReference type="RefSeq" id="WP_345001346.1">
    <property type="nucleotide sequence ID" value="NZ_BAABFR010000151.1"/>
</dbReference>
<proteinExistence type="predicted"/>
<reference evidence="2" key="1">
    <citation type="journal article" date="2019" name="Int. J. Syst. Evol. Microbiol.">
        <title>The Global Catalogue of Microorganisms (GCM) 10K type strain sequencing project: providing services to taxonomists for standard genome sequencing and annotation.</title>
        <authorList>
            <consortium name="The Broad Institute Genomics Platform"/>
            <consortium name="The Broad Institute Genome Sequencing Center for Infectious Disease"/>
            <person name="Wu L."/>
            <person name="Ma J."/>
        </authorList>
    </citation>
    <scope>NUCLEOTIDE SEQUENCE [LARGE SCALE GENOMIC DNA]</scope>
    <source>
        <strain evidence="2">JCM 17688</strain>
    </source>
</reference>
<dbReference type="Gene3D" id="3.40.50.1820">
    <property type="entry name" value="alpha/beta hydrolase"/>
    <property type="match status" value="1"/>
</dbReference>
<sequence>MSLALKVLPRRRAPSLPLLATEYARSLGEFGTLCWTWPVLARAPLGDGQPVLVLPGLGTGDALTVPLRAFLKRLGYPTYGWDLGVNVGPTHRISAGIVDRLAEIHDRHGRAVSMVGWSLGGIFARQVTRQRPDLVRQVITLGSPFKLARHDQSNARLVYGAFRRFHVAELDLPLEAGEGPLPVPATSIYSRLDGIVSWRTCLDERSPLAENIEVLGSHLGYGHNVAAMWAVADRLALRDGEWREFAPPWWLRAAFGAPRP</sequence>
<dbReference type="SUPFAM" id="SSF53474">
    <property type="entry name" value="alpha/beta-Hydrolases"/>
    <property type="match status" value="1"/>
</dbReference>
<protein>
    <submittedName>
        <fullName evidence="1">Alpha/beta hydrolase</fullName>
    </submittedName>
</protein>
<organism evidence="1 2">
    <name type="scientific">Tsukamurella soli</name>
    <dbReference type="NCBI Taxonomy" id="644556"/>
    <lineage>
        <taxon>Bacteria</taxon>
        <taxon>Bacillati</taxon>
        <taxon>Actinomycetota</taxon>
        <taxon>Actinomycetes</taxon>
        <taxon>Mycobacteriales</taxon>
        <taxon>Tsukamurellaceae</taxon>
        <taxon>Tsukamurella</taxon>
    </lineage>
</organism>
<keyword evidence="2" id="KW-1185">Reference proteome</keyword>
<accession>A0ABP8KGJ7</accession>
<name>A0ABP8KGJ7_9ACTN</name>
<evidence type="ECO:0000313" key="2">
    <source>
        <dbReference type="Proteomes" id="UP001500635"/>
    </source>
</evidence>
<comment type="caution">
    <text evidence="1">The sequence shown here is derived from an EMBL/GenBank/DDBJ whole genome shotgun (WGS) entry which is preliminary data.</text>
</comment>